<name>A0A7S2WTP2_9STRA</name>
<evidence type="ECO:0000256" key="3">
    <source>
        <dbReference type="SAM" id="SignalP"/>
    </source>
</evidence>
<dbReference type="AlphaFoldDB" id="A0A7S2WTP2"/>
<keyword evidence="1" id="KW-0647">Proteasome</keyword>
<evidence type="ECO:0000256" key="1">
    <source>
        <dbReference type="ARBA" id="ARBA00022942"/>
    </source>
</evidence>
<feature type="signal peptide" evidence="3">
    <location>
        <begin position="1"/>
        <end position="27"/>
    </location>
</feature>
<accession>A0A7S2WTP2</accession>
<sequence length="318" mass="33177">MVPGVRAAQRLPWLLLLLLPLLGAPSALPVLRWRGGANSGDYAFSLTSFNPEGRLEQLDHAFQAVARAPPVLALCGDHCVVLAAVMPTDRYGLARSATTKVPALTTAGTVGTFSGLAADGRVLLQRVQAAALQYEATLASSMPPARLAAVIAETLQEATQQGGTRPFGCTILLGGLGADGTPQLMQIDPAGNVAFAKATAIGWGADGLISQVSERWSPDLTAENVQTLARDLLLEALRSTPAKATDWAASSEIHIAVVDFAATHKERRSSSAGSGAAAPLGRDTLPGEPWRLSTRTFAVGHSPTQQENSEDGGDKEET</sequence>
<dbReference type="GO" id="GO:0051603">
    <property type="term" value="P:proteolysis involved in protein catabolic process"/>
    <property type="evidence" value="ECO:0007669"/>
    <property type="project" value="InterPro"/>
</dbReference>
<evidence type="ECO:0000313" key="4">
    <source>
        <dbReference type="EMBL" id="CAD9707207.1"/>
    </source>
</evidence>
<dbReference type="PANTHER" id="PTHR11599">
    <property type="entry name" value="PROTEASOME SUBUNIT ALPHA/BETA"/>
    <property type="match status" value="1"/>
</dbReference>
<reference evidence="4" key="1">
    <citation type="submission" date="2021-01" db="EMBL/GenBank/DDBJ databases">
        <authorList>
            <person name="Corre E."/>
            <person name="Pelletier E."/>
            <person name="Niang G."/>
            <person name="Scheremetjew M."/>
            <person name="Finn R."/>
            <person name="Kale V."/>
            <person name="Holt S."/>
            <person name="Cochrane G."/>
            <person name="Meng A."/>
            <person name="Brown T."/>
            <person name="Cohen L."/>
        </authorList>
    </citation>
    <scope>NUCLEOTIDE SEQUENCE</scope>
    <source>
        <strain evidence="4">CCMP1243</strain>
    </source>
</reference>
<dbReference type="GO" id="GO:0005839">
    <property type="term" value="C:proteasome core complex"/>
    <property type="evidence" value="ECO:0007669"/>
    <property type="project" value="InterPro"/>
</dbReference>
<keyword evidence="3" id="KW-0732">Signal</keyword>
<dbReference type="EMBL" id="HBHJ01027494">
    <property type="protein sequence ID" value="CAD9707207.1"/>
    <property type="molecule type" value="Transcribed_RNA"/>
</dbReference>
<dbReference type="Pfam" id="PF00227">
    <property type="entry name" value="Proteasome"/>
    <property type="match status" value="1"/>
</dbReference>
<dbReference type="InterPro" id="IPR029055">
    <property type="entry name" value="Ntn_hydrolases_N"/>
</dbReference>
<evidence type="ECO:0008006" key="5">
    <source>
        <dbReference type="Google" id="ProtNLM"/>
    </source>
</evidence>
<feature type="chain" id="PRO_5030873460" description="Proteasome endopeptidase complex" evidence="3">
    <location>
        <begin position="28"/>
        <end position="318"/>
    </location>
</feature>
<feature type="region of interest" description="Disordered" evidence="2">
    <location>
        <begin position="267"/>
        <end position="318"/>
    </location>
</feature>
<organism evidence="4">
    <name type="scientific">Rhizochromulina marina</name>
    <dbReference type="NCBI Taxonomy" id="1034831"/>
    <lineage>
        <taxon>Eukaryota</taxon>
        <taxon>Sar</taxon>
        <taxon>Stramenopiles</taxon>
        <taxon>Ochrophyta</taxon>
        <taxon>Dictyochophyceae</taxon>
        <taxon>Rhizochromulinales</taxon>
        <taxon>Rhizochromulina</taxon>
    </lineage>
</organism>
<proteinExistence type="predicted"/>
<evidence type="ECO:0000256" key="2">
    <source>
        <dbReference type="SAM" id="MobiDB-lite"/>
    </source>
</evidence>
<feature type="compositionally biased region" description="Acidic residues" evidence="2">
    <location>
        <begin position="308"/>
        <end position="318"/>
    </location>
</feature>
<dbReference type="Gene3D" id="3.60.20.10">
    <property type="entry name" value="Glutamine Phosphoribosylpyrophosphate, subunit 1, domain 1"/>
    <property type="match status" value="1"/>
</dbReference>
<dbReference type="InterPro" id="IPR001353">
    <property type="entry name" value="Proteasome_sua/b"/>
</dbReference>
<protein>
    <recommendedName>
        <fullName evidence="5">Proteasome endopeptidase complex</fullName>
    </recommendedName>
</protein>
<gene>
    <name evidence="4" type="ORF">RMAR1173_LOCUS18198</name>
</gene>
<dbReference type="SUPFAM" id="SSF56235">
    <property type="entry name" value="N-terminal nucleophile aminohydrolases (Ntn hydrolases)"/>
    <property type="match status" value="1"/>
</dbReference>
<dbReference type="InterPro" id="IPR050115">
    <property type="entry name" value="Proteasome_alpha"/>
</dbReference>